<dbReference type="Gene3D" id="3.40.630.30">
    <property type="match status" value="1"/>
</dbReference>
<dbReference type="Proteomes" id="UP000178735">
    <property type="component" value="Unassembled WGS sequence"/>
</dbReference>
<evidence type="ECO:0000313" key="3">
    <source>
        <dbReference type="Proteomes" id="UP000178735"/>
    </source>
</evidence>
<feature type="domain" description="N-acetyltransferase" evidence="1">
    <location>
        <begin position="12"/>
        <end position="176"/>
    </location>
</feature>
<comment type="caution">
    <text evidence="2">The sequence shown here is derived from an EMBL/GenBank/DDBJ whole genome shotgun (WGS) entry which is preliminary data.</text>
</comment>
<dbReference type="EMBL" id="MGFH01000022">
    <property type="protein sequence ID" value="OGM08213.1"/>
    <property type="molecule type" value="Genomic_DNA"/>
</dbReference>
<evidence type="ECO:0000259" key="1">
    <source>
        <dbReference type="PROSITE" id="PS51186"/>
    </source>
</evidence>
<proteinExistence type="predicted"/>
<organism evidence="2 3">
    <name type="scientific">Candidatus Wallbacteria bacterium GWC2_49_35</name>
    <dbReference type="NCBI Taxonomy" id="1817813"/>
    <lineage>
        <taxon>Bacteria</taxon>
        <taxon>Candidatus Walliibacteriota</taxon>
    </lineage>
</organism>
<dbReference type="SUPFAM" id="SSF55729">
    <property type="entry name" value="Acyl-CoA N-acyltransferases (Nat)"/>
    <property type="match status" value="1"/>
</dbReference>
<dbReference type="InterPro" id="IPR016181">
    <property type="entry name" value="Acyl_CoA_acyltransferase"/>
</dbReference>
<dbReference type="AlphaFoldDB" id="A0A1F7WZZ6"/>
<dbReference type="PROSITE" id="PS51186">
    <property type="entry name" value="GNAT"/>
    <property type="match status" value="1"/>
</dbReference>
<dbReference type="InterPro" id="IPR000182">
    <property type="entry name" value="GNAT_dom"/>
</dbReference>
<dbReference type="PANTHER" id="PTHR43415:SF3">
    <property type="entry name" value="GNAT-FAMILY ACETYLTRANSFERASE"/>
    <property type="match status" value="1"/>
</dbReference>
<dbReference type="Pfam" id="PF13302">
    <property type="entry name" value="Acetyltransf_3"/>
    <property type="match status" value="1"/>
</dbReference>
<dbReference type="GO" id="GO:0016747">
    <property type="term" value="F:acyltransferase activity, transferring groups other than amino-acyl groups"/>
    <property type="evidence" value="ECO:0007669"/>
    <property type="project" value="InterPro"/>
</dbReference>
<accession>A0A1F7WZZ6</accession>
<gene>
    <name evidence="2" type="ORF">A2008_03525</name>
</gene>
<dbReference type="STRING" id="1817813.A2008_03525"/>
<keyword evidence="2" id="KW-0808">Transferase</keyword>
<dbReference type="PANTHER" id="PTHR43415">
    <property type="entry name" value="SPERMIDINE N(1)-ACETYLTRANSFERASE"/>
    <property type="match status" value="1"/>
</dbReference>
<sequence>MKYDKIVSGKKCYLSPVNLEDAVLYKEWLNDLEVSSNLNFRPFILTLEKEKEMLEKLVKSETDVLFGIVDKKSDKLIGNCGLMGIEPINRKSLFGIFIGDKKYWGKGYGEEATNLILDFGFNMLNLHNIFLTVFSFNKRGIRCYEKCGFKHAGKLREARLVAGKHYDVVYMDILDREFKNSTLKNFIE</sequence>
<reference evidence="2 3" key="1">
    <citation type="journal article" date="2016" name="Nat. Commun.">
        <title>Thousands of microbial genomes shed light on interconnected biogeochemical processes in an aquifer system.</title>
        <authorList>
            <person name="Anantharaman K."/>
            <person name="Brown C.T."/>
            <person name="Hug L.A."/>
            <person name="Sharon I."/>
            <person name="Castelle C.J."/>
            <person name="Probst A.J."/>
            <person name="Thomas B.C."/>
            <person name="Singh A."/>
            <person name="Wilkins M.J."/>
            <person name="Karaoz U."/>
            <person name="Brodie E.L."/>
            <person name="Williams K.H."/>
            <person name="Hubbard S.S."/>
            <person name="Banfield J.F."/>
        </authorList>
    </citation>
    <scope>NUCLEOTIDE SEQUENCE [LARGE SCALE GENOMIC DNA]</scope>
</reference>
<protein>
    <submittedName>
        <fullName evidence="2">GNAT family N-acetyltransferase</fullName>
    </submittedName>
</protein>
<name>A0A1F7WZZ6_9BACT</name>
<evidence type="ECO:0000313" key="2">
    <source>
        <dbReference type="EMBL" id="OGM08213.1"/>
    </source>
</evidence>